<dbReference type="InterPro" id="IPR017073">
    <property type="entry name" value="HGS/VPS27"/>
</dbReference>
<dbReference type="OrthoDB" id="6257445at2759"/>
<evidence type="ECO:0000313" key="2">
    <source>
        <dbReference type="EMBL" id="VEL36817.1"/>
    </source>
</evidence>
<dbReference type="EMBL" id="CAAALY010253256">
    <property type="protein sequence ID" value="VEL36817.1"/>
    <property type="molecule type" value="Genomic_DNA"/>
</dbReference>
<name>A0A3S5C5J4_9PLAT</name>
<gene>
    <name evidence="2" type="ORF">PXEA_LOCUS30257</name>
</gene>
<dbReference type="GO" id="GO:0031623">
    <property type="term" value="P:receptor internalization"/>
    <property type="evidence" value="ECO:0007669"/>
    <property type="project" value="TreeGrafter"/>
</dbReference>
<dbReference type="Pfam" id="PF12210">
    <property type="entry name" value="Hrs_helical"/>
    <property type="match status" value="1"/>
</dbReference>
<accession>A0A3S5C5J4</accession>
<dbReference type="AlphaFoldDB" id="A0A3S5C5J4"/>
<organism evidence="2 3">
    <name type="scientific">Protopolystoma xenopodis</name>
    <dbReference type="NCBI Taxonomy" id="117903"/>
    <lineage>
        <taxon>Eukaryota</taxon>
        <taxon>Metazoa</taxon>
        <taxon>Spiralia</taxon>
        <taxon>Lophotrochozoa</taxon>
        <taxon>Platyhelminthes</taxon>
        <taxon>Monogenea</taxon>
        <taxon>Polyopisthocotylea</taxon>
        <taxon>Polystomatidea</taxon>
        <taxon>Polystomatidae</taxon>
        <taxon>Protopolystoma</taxon>
    </lineage>
</organism>
<reference evidence="2" key="1">
    <citation type="submission" date="2018-11" db="EMBL/GenBank/DDBJ databases">
        <authorList>
            <consortium name="Pathogen Informatics"/>
        </authorList>
    </citation>
    <scope>NUCLEOTIDE SEQUENCE</scope>
</reference>
<sequence length="126" mass="14445">MAVLLGLLNFSSLHHATLKLFIYPHLFYRHQASDAVPNELENAFRSISPPGVPPLVTAQQTEFLRALQSSIQFFTNRMLSDSQRGRSIANDTTVQALFTTLHEMHPQLLQYMHQLEQRRVVMLSKI</sequence>
<keyword evidence="3" id="KW-1185">Reference proteome</keyword>
<evidence type="ECO:0000259" key="1">
    <source>
        <dbReference type="Pfam" id="PF12210"/>
    </source>
</evidence>
<dbReference type="GO" id="GO:0005769">
    <property type="term" value="C:early endosome"/>
    <property type="evidence" value="ECO:0007669"/>
    <property type="project" value="TreeGrafter"/>
</dbReference>
<dbReference type="PANTHER" id="PTHR46275:SF1">
    <property type="entry name" value="HEPATOCYTE GROWTH FACTOR-REGULATED TYROSINE KINASE SUBSTRATE"/>
    <property type="match status" value="1"/>
</dbReference>
<proteinExistence type="predicted"/>
<dbReference type="InterPro" id="IPR024641">
    <property type="entry name" value="HRS_helical"/>
</dbReference>
<dbReference type="GO" id="GO:0032456">
    <property type="term" value="P:endocytic recycling"/>
    <property type="evidence" value="ECO:0007669"/>
    <property type="project" value="TreeGrafter"/>
</dbReference>
<dbReference type="GO" id="GO:0043130">
    <property type="term" value="F:ubiquitin binding"/>
    <property type="evidence" value="ECO:0007669"/>
    <property type="project" value="TreeGrafter"/>
</dbReference>
<dbReference type="Gene3D" id="1.20.5.1940">
    <property type="match status" value="1"/>
</dbReference>
<dbReference type="Proteomes" id="UP000784294">
    <property type="component" value="Unassembled WGS sequence"/>
</dbReference>
<protein>
    <recommendedName>
        <fullName evidence="1">Hepatocyte growth factor-regulated tyrosine kinase substrate helical domain-containing protein</fullName>
    </recommendedName>
</protein>
<dbReference type="PANTHER" id="PTHR46275">
    <property type="entry name" value="HEPATOCYTE GROWTH FACTOR-REGULATED TYROSINE KINASE SUBSTRATE"/>
    <property type="match status" value="1"/>
</dbReference>
<feature type="domain" description="Hepatocyte growth factor-regulated tyrosine kinase substrate helical" evidence="1">
    <location>
        <begin position="62"/>
        <end position="120"/>
    </location>
</feature>
<comment type="caution">
    <text evidence="2">The sequence shown here is derived from an EMBL/GenBank/DDBJ whole genome shotgun (WGS) entry which is preliminary data.</text>
</comment>
<evidence type="ECO:0000313" key="3">
    <source>
        <dbReference type="Proteomes" id="UP000784294"/>
    </source>
</evidence>